<evidence type="ECO:0000256" key="8">
    <source>
        <dbReference type="ARBA" id="ARBA00023157"/>
    </source>
</evidence>
<keyword evidence="3" id="KW-0812">Transmembrane</keyword>
<organism evidence="12 13">
    <name type="scientific">Branchiostoma lanceolatum</name>
    <name type="common">Common lancelet</name>
    <name type="synonym">Amphioxus lanceolatum</name>
    <dbReference type="NCBI Taxonomy" id="7740"/>
    <lineage>
        <taxon>Eukaryota</taxon>
        <taxon>Metazoa</taxon>
        <taxon>Chordata</taxon>
        <taxon>Cephalochordata</taxon>
        <taxon>Leptocardii</taxon>
        <taxon>Amphioxiformes</taxon>
        <taxon>Branchiostomatidae</taxon>
        <taxon>Branchiostoma</taxon>
    </lineage>
</organism>
<dbReference type="Gene3D" id="2.10.25.10">
    <property type="entry name" value="Laminin"/>
    <property type="match status" value="1"/>
</dbReference>
<evidence type="ECO:0000256" key="3">
    <source>
        <dbReference type="ARBA" id="ARBA00022692"/>
    </source>
</evidence>
<gene>
    <name evidence="12" type="primary">FAT4</name>
    <name evidence="12" type="ORF">BLAG_LOCUS8012</name>
</gene>
<dbReference type="InterPro" id="IPR001881">
    <property type="entry name" value="EGF-like_Ca-bd_dom"/>
</dbReference>
<evidence type="ECO:0000256" key="2">
    <source>
        <dbReference type="ARBA" id="ARBA00022536"/>
    </source>
</evidence>
<name>A0A8K0EB60_BRALA</name>
<dbReference type="PROSITE" id="PS50026">
    <property type="entry name" value="EGF_3"/>
    <property type="match status" value="1"/>
</dbReference>
<dbReference type="PROSITE" id="PS01186">
    <property type="entry name" value="EGF_2"/>
    <property type="match status" value="1"/>
</dbReference>
<comment type="caution">
    <text evidence="10">Lacks conserved residue(s) required for the propagation of feature annotation.</text>
</comment>
<keyword evidence="2 10" id="KW-0245">EGF-like domain</keyword>
<evidence type="ECO:0000256" key="9">
    <source>
        <dbReference type="ARBA" id="ARBA00023180"/>
    </source>
</evidence>
<dbReference type="FunFam" id="2.10.25.10:FF:000247">
    <property type="entry name" value="Delta/notch like EGF repeat containing"/>
    <property type="match status" value="1"/>
</dbReference>
<dbReference type="EMBL" id="OV696699">
    <property type="protein sequence ID" value="CAH1245793.1"/>
    <property type="molecule type" value="Genomic_DNA"/>
</dbReference>
<keyword evidence="13" id="KW-1185">Reference proteome</keyword>
<dbReference type="Pfam" id="PF00008">
    <property type="entry name" value="EGF"/>
    <property type="match status" value="1"/>
</dbReference>
<dbReference type="GO" id="GO:0005509">
    <property type="term" value="F:calcium ion binding"/>
    <property type="evidence" value="ECO:0007669"/>
    <property type="project" value="InterPro"/>
</dbReference>
<dbReference type="SMART" id="SM00179">
    <property type="entry name" value="EGF_CA"/>
    <property type="match status" value="1"/>
</dbReference>
<dbReference type="GO" id="GO:0007399">
    <property type="term" value="P:nervous system development"/>
    <property type="evidence" value="ECO:0007669"/>
    <property type="project" value="UniProtKB-ARBA"/>
</dbReference>
<evidence type="ECO:0000256" key="1">
    <source>
        <dbReference type="ARBA" id="ARBA00004167"/>
    </source>
</evidence>
<dbReference type="InterPro" id="IPR000742">
    <property type="entry name" value="EGF"/>
</dbReference>
<dbReference type="GO" id="GO:0016020">
    <property type="term" value="C:membrane"/>
    <property type="evidence" value="ECO:0007669"/>
    <property type="project" value="UniProtKB-SubCell"/>
</dbReference>
<evidence type="ECO:0000313" key="13">
    <source>
        <dbReference type="Proteomes" id="UP000838412"/>
    </source>
</evidence>
<comment type="subcellular location">
    <subcellularLocation>
        <location evidence="1">Membrane</location>
        <topology evidence="1">Single-pass membrane protein</topology>
    </subcellularLocation>
</comment>
<sequence>METDECSPDPCTHGTCQDLAADYACHCQHGFIGRNCDHPVPECLGPLPEDASPWQHNLTGSVVTVEWGYAKGRVLETVCLALCLVWTSVLPYSLSPGVCAQPTATVELI</sequence>
<dbReference type="PROSITE" id="PS01187">
    <property type="entry name" value="EGF_CA"/>
    <property type="match status" value="1"/>
</dbReference>
<dbReference type="InterPro" id="IPR018097">
    <property type="entry name" value="EGF_Ca-bd_CS"/>
</dbReference>
<feature type="domain" description="EGF-like" evidence="11">
    <location>
        <begin position="2"/>
        <end position="37"/>
    </location>
</feature>
<dbReference type="SMART" id="SM00181">
    <property type="entry name" value="EGF"/>
    <property type="match status" value="1"/>
</dbReference>
<dbReference type="OrthoDB" id="283575at2759"/>
<evidence type="ECO:0000256" key="5">
    <source>
        <dbReference type="ARBA" id="ARBA00022837"/>
    </source>
</evidence>
<dbReference type="GO" id="GO:0071944">
    <property type="term" value="C:cell periphery"/>
    <property type="evidence" value="ECO:0007669"/>
    <property type="project" value="UniProtKB-ARBA"/>
</dbReference>
<dbReference type="PROSITE" id="PS00010">
    <property type="entry name" value="ASX_HYDROXYL"/>
    <property type="match status" value="1"/>
</dbReference>
<feature type="disulfide bond" evidence="10">
    <location>
        <begin position="6"/>
        <end position="16"/>
    </location>
</feature>
<evidence type="ECO:0000256" key="7">
    <source>
        <dbReference type="ARBA" id="ARBA00023136"/>
    </source>
</evidence>
<keyword evidence="4" id="KW-0677">Repeat</keyword>
<feature type="disulfide bond" evidence="10">
    <location>
        <begin position="27"/>
        <end position="36"/>
    </location>
</feature>
<evidence type="ECO:0000256" key="6">
    <source>
        <dbReference type="ARBA" id="ARBA00022989"/>
    </source>
</evidence>
<dbReference type="Proteomes" id="UP000838412">
    <property type="component" value="Chromosome 14"/>
</dbReference>
<evidence type="ECO:0000259" key="11">
    <source>
        <dbReference type="PROSITE" id="PS50026"/>
    </source>
</evidence>
<evidence type="ECO:0000256" key="10">
    <source>
        <dbReference type="PROSITE-ProRule" id="PRU00076"/>
    </source>
</evidence>
<dbReference type="PROSITE" id="PS00022">
    <property type="entry name" value="EGF_1"/>
    <property type="match status" value="1"/>
</dbReference>
<keyword evidence="8 10" id="KW-1015">Disulfide bond</keyword>
<protein>
    <submittedName>
        <fullName evidence="12">FAT4 protein</fullName>
    </submittedName>
</protein>
<dbReference type="AlphaFoldDB" id="A0A8K0EB60"/>
<keyword evidence="5" id="KW-0106">Calcium</keyword>
<dbReference type="InterPro" id="IPR000152">
    <property type="entry name" value="EGF-type_Asp/Asn_hydroxyl_site"/>
</dbReference>
<accession>A0A8K0EB60</accession>
<dbReference type="SUPFAM" id="SSF57196">
    <property type="entry name" value="EGF/Laminin"/>
    <property type="match status" value="1"/>
</dbReference>
<dbReference type="CDD" id="cd00054">
    <property type="entry name" value="EGF_CA"/>
    <property type="match status" value="1"/>
</dbReference>
<evidence type="ECO:0000313" key="12">
    <source>
        <dbReference type="EMBL" id="CAH1245793.1"/>
    </source>
</evidence>
<keyword evidence="9" id="KW-0325">Glycoprotein</keyword>
<reference evidence="12" key="1">
    <citation type="submission" date="2022-01" db="EMBL/GenBank/DDBJ databases">
        <authorList>
            <person name="Braso-Vives M."/>
        </authorList>
    </citation>
    <scope>NUCLEOTIDE SEQUENCE</scope>
</reference>
<keyword evidence="7" id="KW-0472">Membrane</keyword>
<dbReference type="GO" id="GO:0120025">
    <property type="term" value="C:plasma membrane bounded cell projection"/>
    <property type="evidence" value="ECO:0007669"/>
    <property type="project" value="UniProtKB-ARBA"/>
</dbReference>
<proteinExistence type="predicted"/>
<evidence type="ECO:0000256" key="4">
    <source>
        <dbReference type="ARBA" id="ARBA00022737"/>
    </source>
</evidence>
<keyword evidence="6" id="KW-1133">Transmembrane helix</keyword>